<dbReference type="InterPro" id="IPR051359">
    <property type="entry name" value="CaCA_antiporter"/>
</dbReference>
<organism evidence="10 11">
    <name type="scientific">Mya arenaria</name>
    <name type="common">Soft-shell clam</name>
    <dbReference type="NCBI Taxonomy" id="6604"/>
    <lineage>
        <taxon>Eukaryota</taxon>
        <taxon>Metazoa</taxon>
        <taxon>Spiralia</taxon>
        <taxon>Lophotrochozoa</taxon>
        <taxon>Mollusca</taxon>
        <taxon>Bivalvia</taxon>
        <taxon>Autobranchia</taxon>
        <taxon>Heteroconchia</taxon>
        <taxon>Euheterodonta</taxon>
        <taxon>Imparidentia</taxon>
        <taxon>Neoheterodontei</taxon>
        <taxon>Myida</taxon>
        <taxon>Myoidea</taxon>
        <taxon>Myidae</taxon>
        <taxon>Mya</taxon>
    </lineage>
</organism>
<evidence type="ECO:0000313" key="10">
    <source>
        <dbReference type="EMBL" id="WAR02050.1"/>
    </source>
</evidence>
<reference evidence="10" key="1">
    <citation type="submission" date="2022-11" db="EMBL/GenBank/DDBJ databases">
        <title>Centuries of genome instability and evolution in soft-shell clam transmissible cancer (bioRxiv).</title>
        <authorList>
            <person name="Hart S.F.M."/>
            <person name="Yonemitsu M.A."/>
            <person name="Giersch R.M."/>
            <person name="Beal B.F."/>
            <person name="Arriagada G."/>
            <person name="Davis B.W."/>
            <person name="Ostrander E.A."/>
            <person name="Goff S.P."/>
            <person name="Metzger M.J."/>
        </authorList>
    </citation>
    <scope>NUCLEOTIDE SEQUENCE</scope>
    <source>
        <strain evidence="10">MELC-2E11</strain>
        <tissue evidence="10">Siphon/mantle</tissue>
    </source>
</reference>
<evidence type="ECO:0000256" key="4">
    <source>
        <dbReference type="ARBA" id="ARBA00022568"/>
    </source>
</evidence>
<evidence type="ECO:0000256" key="1">
    <source>
        <dbReference type="ARBA" id="ARBA00004141"/>
    </source>
</evidence>
<evidence type="ECO:0000256" key="6">
    <source>
        <dbReference type="ARBA" id="ARBA00022989"/>
    </source>
</evidence>
<dbReference type="Gene3D" id="1.20.1420.30">
    <property type="entry name" value="NCX, central ion-binding region"/>
    <property type="match status" value="1"/>
</dbReference>
<name>A0ABY7DZF2_MYAAR</name>
<feature type="transmembrane region" description="Helical" evidence="8">
    <location>
        <begin position="32"/>
        <end position="55"/>
    </location>
</feature>
<proteinExistence type="predicted"/>
<gene>
    <name evidence="10" type="ORF">MAR_008608</name>
</gene>
<evidence type="ECO:0000256" key="7">
    <source>
        <dbReference type="ARBA" id="ARBA00023136"/>
    </source>
</evidence>
<evidence type="ECO:0000256" key="2">
    <source>
        <dbReference type="ARBA" id="ARBA00022448"/>
    </source>
</evidence>
<keyword evidence="7 8" id="KW-0472">Membrane</keyword>
<dbReference type="Pfam" id="PF01699">
    <property type="entry name" value="Na_Ca_ex"/>
    <property type="match status" value="1"/>
</dbReference>
<keyword evidence="4" id="KW-0106">Calcium</keyword>
<dbReference type="InterPro" id="IPR044880">
    <property type="entry name" value="NCX_ion-bd_dom_sf"/>
</dbReference>
<protein>
    <submittedName>
        <fullName evidence="10">NCLX-like protein</fullName>
    </submittedName>
</protein>
<keyword evidence="2" id="KW-0813">Transport</keyword>
<evidence type="ECO:0000259" key="9">
    <source>
        <dbReference type="Pfam" id="PF01699"/>
    </source>
</evidence>
<keyword evidence="11" id="KW-1185">Reference proteome</keyword>
<evidence type="ECO:0000256" key="5">
    <source>
        <dbReference type="ARBA" id="ARBA00022692"/>
    </source>
</evidence>
<dbReference type="InterPro" id="IPR004837">
    <property type="entry name" value="NaCa_Exmemb"/>
</dbReference>
<keyword evidence="6 8" id="KW-1133">Transmembrane helix</keyword>
<keyword evidence="4" id="KW-0109">Calcium transport</keyword>
<evidence type="ECO:0000256" key="8">
    <source>
        <dbReference type="SAM" id="Phobius"/>
    </source>
</evidence>
<evidence type="ECO:0000313" key="11">
    <source>
        <dbReference type="Proteomes" id="UP001164746"/>
    </source>
</evidence>
<sequence length="111" mass="12026">MCSFVNVTDDCQIDEGFLDYTYFVYCDFDHKLLPLAIVILLLPSTIDIFSAIAAIGNAKNGDAGLAIGALFGAGVFVTTVVAGFIAIICPFDAMQRPFLRDVIFYIAAVLY</sequence>
<evidence type="ECO:0000256" key="3">
    <source>
        <dbReference type="ARBA" id="ARBA00022449"/>
    </source>
</evidence>
<dbReference type="Proteomes" id="UP001164746">
    <property type="component" value="Chromosome 4"/>
</dbReference>
<feature type="domain" description="Sodium/calcium exchanger membrane region" evidence="9">
    <location>
        <begin position="41"/>
        <end position="109"/>
    </location>
</feature>
<keyword evidence="5 8" id="KW-0812">Transmembrane</keyword>
<feature type="transmembrane region" description="Helical" evidence="8">
    <location>
        <begin position="67"/>
        <end position="91"/>
    </location>
</feature>
<comment type="subcellular location">
    <subcellularLocation>
        <location evidence="1">Membrane</location>
        <topology evidence="1">Multi-pass membrane protein</topology>
    </subcellularLocation>
</comment>
<dbReference type="PANTHER" id="PTHR12266:SF0">
    <property type="entry name" value="MITOCHONDRIAL SODIUM_CALCIUM EXCHANGER PROTEIN"/>
    <property type="match status" value="1"/>
</dbReference>
<accession>A0ABY7DZF2</accession>
<dbReference type="PANTHER" id="PTHR12266">
    <property type="entry name" value="NA+/CA2+ K+ INDEPENDENT EXCHANGER"/>
    <property type="match status" value="1"/>
</dbReference>
<keyword evidence="3" id="KW-0050">Antiport</keyword>
<dbReference type="EMBL" id="CP111015">
    <property type="protein sequence ID" value="WAR02050.1"/>
    <property type="molecule type" value="Genomic_DNA"/>
</dbReference>
<keyword evidence="4" id="KW-0406">Ion transport</keyword>